<organism evidence="3">
    <name type="scientific">marine sediment metagenome</name>
    <dbReference type="NCBI Taxonomy" id="412755"/>
    <lineage>
        <taxon>unclassified sequences</taxon>
        <taxon>metagenomes</taxon>
        <taxon>ecological metagenomes</taxon>
    </lineage>
</organism>
<evidence type="ECO:0000259" key="2">
    <source>
        <dbReference type="PROSITE" id="PS51898"/>
    </source>
</evidence>
<dbReference type="GO" id="GO:0003677">
    <property type="term" value="F:DNA binding"/>
    <property type="evidence" value="ECO:0007669"/>
    <property type="project" value="InterPro"/>
</dbReference>
<dbReference type="GO" id="GO:0015074">
    <property type="term" value="P:DNA integration"/>
    <property type="evidence" value="ECO:0007669"/>
    <property type="project" value="InterPro"/>
</dbReference>
<comment type="caution">
    <text evidence="3">The sequence shown here is derived from an EMBL/GenBank/DDBJ whole genome shotgun (WGS) entry which is preliminary data.</text>
</comment>
<dbReference type="InterPro" id="IPR013762">
    <property type="entry name" value="Integrase-like_cat_sf"/>
</dbReference>
<dbReference type="EMBL" id="BARW01036511">
    <property type="protein sequence ID" value="GAJ18453.1"/>
    <property type="molecule type" value="Genomic_DNA"/>
</dbReference>
<dbReference type="Gene3D" id="1.10.443.10">
    <property type="entry name" value="Intergrase catalytic core"/>
    <property type="match status" value="1"/>
</dbReference>
<evidence type="ECO:0000313" key="3">
    <source>
        <dbReference type="EMBL" id="GAJ18453.1"/>
    </source>
</evidence>
<dbReference type="CDD" id="cd00397">
    <property type="entry name" value="DNA_BRE_C"/>
    <property type="match status" value="1"/>
</dbReference>
<accession>X1ULY0</accession>
<sequence>MASVYGARRGELTELRSEDIYLDGDKSTIFIRTEKGGQRKPQPIPKSLVPLFAVRINPMHGHTIQRQLKKICRKAEVHLPFKGGYHCFRRRTVTEVAEVNPSDVDVSNFMRWAKPRTMLARYKQTPVEQTDALILQRHPFVKMWEEVAPYLLSYNSTYESQPALYDNT</sequence>
<gene>
    <name evidence="3" type="ORF">S12H4_56655</name>
</gene>
<dbReference type="GO" id="GO:0006310">
    <property type="term" value="P:DNA recombination"/>
    <property type="evidence" value="ECO:0007669"/>
    <property type="project" value="UniProtKB-KW"/>
</dbReference>
<dbReference type="PROSITE" id="PS51898">
    <property type="entry name" value="TYR_RECOMBINASE"/>
    <property type="match status" value="1"/>
</dbReference>
<proteinExistence type="predicted"/>
<name>X1ULY0_9ZZZZ</name>
<dbReference type="InterPro" id="IPR011010">
    <property type="entry name" value="DNA_brk_join_enz"/>
</dbReference>
<feature type="domain" description="Tyr recombinase" evidence="2">
    <location>
        <begin position="1"/>
        <end position="135"/>
    </location>
</feature>
<protein>
    <recommendedName>
        <fullName evidence="2">Tyr recombinase domain-containing protein</fullName>
    </recommendedName>
</protein>
<dbReference type="InterPro" id="IPR002104">
    <property type="entry name" value="Integrase_catalytic"/>
</dbReference>
<dbReference type="AlphaFoldDB" id="X1ULY0"/>
<evidence type="ECO:0000256" key="1">
    <source>
        <dbReference type="ARBA" id="ARBA00023172"/>
    </source>
</evidence>
<reference evidence="3" key="1">
    <citation type="journal article" date="2014" name="Front. Microbiol.">
        <title>High frequency of phylogenetically diverse reductive dehalogenase-homologous genes in deep subseafloor sedimentary metagenomes.</title>
        <authorList>
            <person name="Kawai M."/>
            <person name="Futagami T."/>
            <person name="Toyoda A."/>
            <person name="Takaki Y."/>
            <person name="Nishi S."/>
            <person name="Hori S."/>
            <person name="Arai W."/>
            <person name="Tsubouchi T."/>
            <person name="Morono Y."/>
            <person name="Uchiyama I."/>
            <person name="Ito T."/>
            <person name="Fujiyama A."/>
            <person name="Inagaki F."/>
            <person name="Takami H."/>
        </authorList>
    </citation>
    <scope>NUCLEOTIDE SEQUENCE</scope>
    <source>
        <strain evidence="3">Expedition CK06-06</strain>
    </source>
</reference>
<keyword evidence="1" id="KW-0233">DNA recombination</keyword>
<dbReference type="SUPFAM" id="SSF56349">
    <property type="entry name" value="DNA breaking-rejoining enzymes"/>
    <property type="match status" value="1"/>
</dbReference>